<comment type="caution">
    <text evidence="1">The sequence shown here is derived from an EMBL/GenBank/DDBJ whole genome shotgun (WGS) entry which is preliminary data.</text>
</comment>
<sequence>MLDETVKDYVAYMKLNVSSELKTVQDVIDNMLTRLEELSSVLQMIKSKNSECASSVSEDINKYRTEVITLSKKINTLNEVMVKVHNNVDTLEKHVEKAELDFGVNNDNRIKSFLKPFLKRSSTPTPDIAIVTPPISFKFQSVLDNFDECQ</sequence>
<keyword evidence="2" id="KW-1185">Reference proteome</keyword>
<evidence type="ECO:0000313" key="2">
    <source>
        <dbReference type="Proteomes" id="UP000823941"/>
    </source>
</evidence>
<dbReference type="PANTHER" id="PTHR16230">
    <property type="entry name" value="CAPPUCCINO"/>
    <property type="match status" value="1"/>
</dbReference>
<evidence type="ECO:0000313" key="1">
    <source>
        <dbReference type="EMBL" id="KAG7309186.1"/>
    </source>
</evidence>
<proteinExistence type="predicted"/>
<dbReference type="PANTHER" id="PTHR16230:SF3">
    <property type="entry name" value="BIOGENESIS OF LYSOSOMAL ORGANELLES COMPLEX-1, SUBUNIT 4, CAPPUCCINO"/>
    <property type="match status" value="1"/>
</dbReference>
<accession>A0ABQ7QVZ6</accession>
<name>A0ABQ7QVZ6_PLUXY</name>
<protein>
    <submittedName>
        <fullName evidence="1">Uncharacterized protein</fullName>
    </submittedName>
</protein>
<dbReference type="Gene3D" id="1.20.5.300">
    <property type="match status" value="1"/>
</dbReference>
<dbReference type="Proteomes" id="UP000823941">
    <property type="component" value="Chromosome 7"/>
</dbReference>
<dbReference type="EMBL" id="JAHIBW010000007">
    <property type="protein sequence ID" value="KAG7309186.1"/>
    <property type="molecule type" value="Genomic_DNA"/>
</dbReference>
<gene>
    <name evidence="1" type="ORF">JYU34_005111</name>
</gene>
<reference evidence="1 2" key="1">
    <citation type="submission" date="2021-06" db="EMBL/GenBank/DDBJ databases">
        <title>A haploid diamondback moth (Plutella xylostella L.) genome assembly resolves 31 chromosomes and identifies a diamide resistance mutation.</title>
        <authorList>
            <person name="Ward C.M."/>
            <person name="Perry K.D."/>
            <person name="Baker G."/>
            <person name="Powis K."/>
            <person name="Heckel D.G."/>
            <person name="Baxter S.W."/>
        </authorList>
    </citation>
    <scope>NUCLEOTIDE SEQUENCE [LARGE SCALE GENOMIC DNA]</scope>
    <source>
        <strain evidence="1 2">LV</strain>
        <tissue evidence="1">Single pupa</tissue>
    </source>
</reference>
<organism evidence="1 2">
    <name type="scientific">Plutella xylostella</name>
    <name type="common">Diamondback moth</name>
    <name type="synonym">Plutella maculipennis</name>
    <dbReference type="NCBI Taxonomy" id="51655"/>
    <lineage>
        <taxon>Eukaryota</taxon>
        <taxon>Metazoa</taxon>
        <taxon>Ecdysozoa</taxon>
        <taxon>Arthropoda</taxon>
        <taxon>Hexapoda</taxon>
        <taxon>Insecta</taxon>
        <taxon>Pterygota</taxon>
        <taxon>Neoptera</taxon>
        <taxon>Endopterygota</taxon>
        <taxon>Lepidoptera</taxon>
        <taxon>Glossata</taxon>
        <taxon>Ditrysia</taxon>
        <taxon>Yponomeutoidea</taxon>
        <taxon>Plutellidae</taxon>
        <taxon>Plutella</taxon>
    </lineage>
</organism>
<dbReference type="InterPro" id="IPR024857">
    <property type="entry name" value="Cappuccino"/>
</dbReference>